<sequence length="147" mass="15632">METFDLYLVLGFIACTLALYLTQLKAYRSSKASLQVPRTSHSSQTNWSLFINSRVGTAVSRIFSLPLGPQHAIALNTANPAAVLVLERRGRYVSGPSELADGRTTRPSGQSDARCGQAGARVAGAPYCENLTTKKLSATGVASSDDP</sequence>
<reference evidence="3 4" key="1">
    <citation type="journal article" date="2012" name="Science">
        <title>The Paleozoic origin of enzymatic lignin decomposition reconstructed from 31 fungal genomes.</title>
        <authorList>
            <person name="Floudas D."/>
            <person name="Binder M."/>
            <person name="Riley R."/>
            <person name="Barry K."/>
            <person name="Blanchette R.A."/>
            <person name="Henrissat B."/>
            <person name="Martinez A.T."/>
            <person name="Otillar R."/>
            <person name="Spatafora J.W."/>
            <person name="Yadav J.S."/>
            <person name="Aerts A."/>
            <person name="Benoit I."/>
            <person name="Boyd A."/>
            <person name="Carlson A."/>
            <person name="Copeland A."/>
            <person name="Coutinho P.M."/>
            <person name="de Vries R.P."/>
            <person name="Ferreira P."/>
            <person name="Findley K."/>
            <person name="Foster B."/>
            <person name="Gaskell J."/>
            <person name="Glotzer D."/>
            <person name="Gorecki P."/>
            <person name="Heitman J."/>
            <person name="Hesse C."/>
            <person name="Hori C."/>
            <person name="Igarashi K."/>
            <person name="Jurgens J.A."/>
            <person name="Kallen N."/>
            <person name="Kersten P."/>
            <person name="Kohler A."/>
            <person name="Kuees U."/>
            <person name="Kumar T.K.A."/>
            <person name="Kuo A."/>
            <person name="LaButti K."/>
            <person name="Larrondo L.F."/>
            <person name="Lindquist E."/>
            <person name="Ling A."/>
            <person name="Lombard V."/>
            <person name="Lucas S."/>
            <person name="Lundell T."/>
            <person name="Martin R."/>
            <person name="McLaughlin D.J."/>
            <person name="Morgenstern I."/>
            <person name="Morin E."/>
            <person name="Murat C."/>
            <person name="Nagy L.G."/>
            <person name="Nolan M."/>
            <person name="Ohm R.A."/>
            <person name="Patyshakuliyeva A."/>
            <person name="Rokas A."/>
            <person name="Ruiz-Duenas F.J."/>
            <person name="Sabat G."/>
            <person name="Salamov A."/>
            <person name="Samejima M."/>
            <person name="Schmutz J."/>
            <person name="Slot J.C."/>
            <person name="St John F."/>
            <person name="Stenlid J."/>
            <person name="Sun H."/>
            <person name="Sun S."/>
            <person name="Syed K."/>
            <person name="Tsang A."/>
            <person name="Wiebenga A."/>
            <person name="Young D."/>
            <person name="Pisabarro A."/>
            <person name="Eastwood D.C."/>
            <person name="Martin F."/>
            <person name="Cullen D."/>
            <person name="Grigoriev I.V."/>
            <person name="Hibbett D.S."/>
        </authorList>
    </citation>
    <scope>NUCLEOTIDE SEQUENCE [LARGE SCALE GENOMIC DNA]</scope>
    <source>
        <strain evidence="3 4">MD-104</strain>
    </source>
</reference>
<dbReference type="AlphaFoldDB" id="A0A2H3J1G3"/>
<gene>
    <name evidence="3" type="ORF">WOLCODRAFT_156229</name>
</gene>
<feature type="region of interest" description="Disordered" evidence="1">
    <location>
        <begin position="96"/>
        <end position="116"/>
    </location>
</feature>
<organism evidence="3 4">
    <name type="scientific">Wolfiporia cocos (strain MD-104)</name>
    <name type="common">Brown rot fungus</name>
    <dbReference type="NCBI Taxonomy" id="742152"/>
    <lineage>
        <taxon>Eukaryota</taxon>
        <taxon>Fungi</taxon>
        <taxon>Dikarya</taxon>
        <taxon>Basidiomycota</taxon>
        <taxon>Agaricomycotina</taxon>
        <taxon>Agaricomycetes</taxon>
        <taxon>Polyporales</taxon>
        <taxon>Phaeolaceae</taxon>
        <taxon>Wolfiporia</taxon>
    </lineage>
</organism>
<accession>A0A2H3J1G3</accession>
<keyword evidence="4" id="KW-1185">Reference proteome</keyword>
<keyword evidence="2" id="KW-0812">Transmembrane</keyword>
<evidence type="ECO:0000313" key="4">
    <source>
        <dbReference type="Proteomes" id="UP000218811"/>
    </source>
</evidence>
<evidence type="ECO:0000313" key="3">
    <source>
        <dbReference type="EMBL" id="PCH35535.1"/>
    </source>
</evidence>
<evidence type="ECO:0000256" key="1">
    <source>
        <dbReference type="SAM" id="MobiDB-lite"/>
    </source>
</evidence>
<dbReference type="Proteomes" id="UP000218811">
    <property type="component" value="Unassembled WGS sequence"/>
</dbReference>
<keyword evidence="2" id="KW-1133">Transmembrane helix</keyword>
<proteinExistence type="predicted"/>
<evidence type="ECO:0000256" key="2">
    <source>
        <dbReference type="SAM" id="Phobius"/>
    </source>
</evidence>
<protein>
    <submittedName>
        <fullName evidence="3">Uncharacterized protein</fullName>
    </submittedName>
</protein>
<dbReference type="EMBL" id="KB467854">
    <property type="protein sequence ID" value="PCH35535.1"/>
    <property type="molecule type" value="Genomic_DNA"/>
</dbReference>
<name>A0A2H3J1G3_WOLCO</name>
<feature type="transmembrane region" description="Helical" evidence="2">
    <location>
        <begin position="6"/>
        <end position="22"/>
    </location>
</feature>
<keyword evidence="2" id="KW-0472">Membrane</keyword>